<comment type="function">
    <text evidence="2">May play the central regulatory role in sporulation. It may be an element of the effector pathway responsible for the activation of sporulation genes in response to nutritional stress. Spo0A may act in concert with spo0H (a sigma factor) to control the expression of some genes that are critical to the sporulation process.</text>
</comment>
<evidence type="ECO:0000313" key="7">
    <source>
        <dbReference type="Proteomes" id="UP001314796"/>
    </source>
</evidence>
<dbReference type="SMART" id="SM00448">
    <property type="entry name" value="REC"/>
    <property type="match status" value="1"/>
</dbReference>
<reference evidence="6 7" key="1">
    <citation type="submission" date="2021-01" db="EMBL/GenBank/DDBJ databases">
        <title>Genomic Encyclopedia of Type Strains, Phase IV (KMG-IV): sequencing the most valuable type-strain genomes for metagenomic binning, comparative biology and taxonomic classification.</title>
        <authorList>
            <person name="Goeker M."/>
        </authorList>
    </citation>
    <scope>NUCLEOTIDE SEQUENCE [LARGE SCALE GENOMIC DNA]</scope>
    <source>
        <strain evidence="6 7">DSM 25890</strain>
    </source>
</reference>
<proteinExistence type="predicted"/>
<dbReference type="SMART" id="SM00850">
    <property type="entry name" value="LytTR"/>
    <property type="match status" value="1"/>
</dbReference>
<feature type="domain" description="HTH LytTR-type" evidence="5">
    <location>
        <begin position="135"/>
        <end position="223"/>
    </location>
</feature>
<organism evidence="6 7">
    <name type="scientific">Alkaliphilus hydrothermalis</name>
    <dbReference type="NCBI Taxonomy" id="1482730"/>
    <lineage>
        <taxon>Bacteria</taxon>
        <taxon>Bacillati</taxon>
        <taxon>Bacillota</taxon>
        <taxon>Clostridia</taxon>
        <taxon>Peptostreptococcales</taxon>
        <taxon>Natronincolaceae</taxon>
        <taxon>Alkaliphilus</taxon>
    </lineage>
</organism>
<evidence type="ECO:0000259" key="4">
    <source>
        <dbReference type="PROSITE" id="PS50110"/>
    </source>
</evidence>
<keyword evidence="7" id="KW-1185">Reference proteome</keyword>
<evidence type="ECO:0000256" key="1">
    <source>
        <dbReference type="ARBA" id="ARBA00018672"/>
    </source>
</evidence>
<dbReference type="InterPro" id="IPR046947">
    <property type="entry name" value="LytR-like"/>
</dbReference>
<dbReference type="InterPro" id="IPR007492">
    <property type="entry name" value="LytTR_DNA-bd_dom"/>
</dbReference>
<dbReference type="PROSITE" id="PS50930">
    <property type="entry name" value="HTH_LYTTR"/>
    <property type="match status" value="1"/>
</dbReference>
<name>A0ABS2NV05_9FIRM</name>
<dbReference type="Proteomes" id="UP001314796">
    <property type="component" value="Unassembled WGS sequence"/>
</dbReference>
<protein>
    <recommendedName>
        <fullName evidence="1">Stage 0 sporulation protein A homolog</fullName>
    </recommendedName>
</protein>
<dbReference type="RefSeq" id="WP_204404580.1">
    <property type="nucleotide sequence ID" value="NZ_JAFBEE010000035.1"/>
</dbReference>
<accession>A0ABS2NV05</accession>
<evidence type="ECO:0000259" key="5">
    <source>
        <dbReference type="PROSITE" id="PS50930"/>
    </source>
</evidence>
<sequence length="237" mass="27902">MINILICDDDFYTGKVMKKVIEEHPQVKEIYLAKDGEEAVDIVKKYNIDLAFMDIDMPIMDGLEAAKLIKGLNENLKIVFVTAYQNYACESYEIRAYDYILKPIDFLRVKENLERIIEEHHGDKFEESLKENLILMIKDKQNYFLINMEEINYIEKDNKELIIHTHTKKFTTRASLGEIEKKLTSFFLRTHKSYIVNLKNIEKIEPYGDSSYVIFFKNTDETKNALITKDKIHLLKG</sequence>
<dbReference type="Pfam" id="PF04397">
    <property type="entry name" value="LytTR"/>
    <property type="match status" value="1"/>
</dbReference>
<dbReference type="PANTHER" id="PTHR37299">
    <property type="entry name" value="TRANSCRIPTIONAL REGULATOR-RELATED"/>
    <property type="match status" value="1"/>
</dbReference>
<evidence type="ECO:0000256" key="3">
    <source>
        <dbReference type="PROSITE-ProRule" id="PRU00169"/>
    </source>
</evidence>
<dbReference type="InterPro" id="IPR011006">
    <property type="entry name" value="CheY-like_superfamily"/>
</dbReference>
<feature type="domain" description="Response regulatory" evidence="4">
    <location>
        <begin position="3"/>
        <end position="117"/>
    </location>
</feature>
<keyword evidence="3" id="KW-0597">Phosphoprotein</keyword>
<gene>
    <name evidence="6" type="ORF">JOC73_002987</name>
</gene>
<dbReference type="PROSITE" id="PS50110">
    <property type="entry name" value="RESPONSE_REGULATORY"/>
    <property type="match status" value="1"/>
</dbReference>
<evidence type="ECO:0000313" key="6">
    <source>
        <dbReference type="EMBL" id="MBM7616404.1"/>
    </source>
</evidence>
<dbReference type="Pfam" id="PF00072">
    <property type="entry name" value="Response_reg"/>
    <property type="match status" value="1"/>
</dbReference>
<dbReference type="PANTHER" id="PTHR37299:SF1">
    <property type="entry name" value="STAGE 0 SPORULATION PROTEIN A HOMOLOG"/>
    <property type="match status" value="1"/>
</dbReference>
<dbReference type="SUPFAM" id="SSF52172">
    <property type="entry name" value="CheY-like"/>
    <property type="match status" value="1"/>
</dbReference>
<dbReference type="EMBL" id="JAFBEE010000035">
    <property type="protein sequence ID" value="MBM7616404.1"/>
    <property type="molecule type" value="Genomic_DNA"/>
</dbReference>
<dbReference type="Gene3D" id="3.40.50.2300">
    <property type="match status" value="1"/>
</dbReference>
<comment type="caution">
    <text evidence="6">The sequence shown here is derived from an EMBL/GenBank/DDBJ whole genome shotgun (WGS) entry which is preliminary data.</text>
</comment>
<feature type="modified residue" description="4-aspartylphosphate" evidence="3">
    <location>
        <position position="54"/>
    </location>
</feature>
<evidence type="ECO:0000256" key="2">
    <source>
        <dbReference type="ARBA" id="ARBA00024867"/>
    </source>
</evidence>
<dbReference type="InterPro" id="IPR001789">
    <property type="entry name" value="Sig_transdc_resp-reg_receiver"/>
</dbReference>
<dbReference type="Gene3D" id="2.40.50.1020">
    <property type="entry name" value="LytTr DNA-binding domain"/>
    <property type="match status" value="1"/>
</dbReference>